<sequence>MAIALDVLTSPNSSDGVRRWKGRSALALLALFLAGVTFFATRRSPTATPSIDESVLAVAGEPITKDLIDSLELYDDEREALETFRAMVPDELPNGTGAYAQFKVFHSATVPLDESFVRRRTSTGAVAGETVLFNVGSTAITGGVLCFVNLVPTPCSPQYRAFLWDTPAGTAATLDIEIPTRAGDLVDIVVTFAGTTPRPETRTSVIRVAADLTPSAPTDLRPLPVEPSAQVFAGCDVATTVPFKKATTETLWPRRYDTAPEQLYFVIERCDDVARGAAAFAIVNLTQVAKVDASSLWNTTGDISGRTLVLPIPTSILQDPEVNHIVPLMLFADTDLPRYFAGHAIEVDR</sequence>
<evidence type="ECO:0000256" key="1">
    <source>
        <dbReference type="SAM" id="Phobius"/>
    </source>
</evidence>
<keyword evidence="1" id="KW-0812">Transmembrane</keyword>
<dbReference type="AlphaFoldDB" id="A0A3B0SWG1"/>
<evidence type="ECO:0000313" key="2">
    <source>
        <dbReference type="EMBL" id="VAW06652.1"/>
    </source>
</evidence>
<proteinExistence type="predicted"/>
<protein>
    <submittedName>
        <fullName evidence="2">Uncharacterized protein</fullName>
    </submittedName>
</protein>
<reference evidence="2" key="1">
    <citation type="submission" date="2018-06" db="EMBL/GenBank/DDBJ databases">
        <authorList>
            <person name="Zhirakovskaya E."/>
        </authorList>
    </citation>
    <scope>NUCLEOTIDE SEQUENCE</scope>
</reference>
<dbReference type="EMBL" id="UOEK01000363">
    <property type="protein sequence ID" value="VAW06652.1"/>
    <property type="molecule type" value="Genomic_DNA"/>
</dbReference>
<accession>A0A3B0SWG1</accession>
<organism evidence="2">
    <name type="scientific">hydrothermal vent metagenome</name>
    <dbReference type="NCBI Taxonomy" id="652676"/>
    <lineage>
        <taxon>unclassified sequences</taxon>
        <taxon>metagenomes</taxon>
        <taxon>ecological metagenomes</taxon>
    </lineage>
</organism>
<name>A0A3B0SWG1_9ZZZZ</name>
<gene>
    <name evidence="2" type="ORF">MNBD_ACTINO02-1320</name>
</gene>
<keyword evidence="1" id="KW-1133">Transmembrane helix</keyword>
<feature type="transmembrane region" description="Helical" evidence="1">
    <location>
        <begin position="20"/>
        <end position="40"/>
    </location>
</feature>
<keyword evidence="1" id="KW-0472">Membrane</keyword>